<gene>
    <name evidence="9" type="ORF">B5P46_22860</name>
</gene>
<name>A0A4Q1TQM8_RHILE</name>
<protein>
    <recommendedName>
        <fullName evidence="8">Major facilitator superfamily (MFS) profile domain-containing protein</fullName>
    </recommendedName>
</protein>
<dbReference type="InterPro" id="IPR036259">
    <property type="entry name" value="MFS_trans_sf"/>
</dbReference>
<dbReference type="Proteomes" id="UP000290767">
    <property type="component" value="Unassembled WGS sequence"/>
</dbReference>
<dbReference type="Gene3D" id="1.20.1250.20">
    <property type="entry name" value="MFS general substrate transporter like domains"/>
    <property type="match status" value="1"/>
</dbReference>
<evidence type="ECO:0000256" key="2">
    <source>
        <dbReference type="ARBA" id="ARBA00022448"/>
    </source>
</evidence>
<keyword evidence="4 7" id="KW-0812">Transmembrane</keyword>
<dbReference type="GO" id="GO:0022857">
    <property type="term" value="F:transmembrane transporter activity"/>
    <property type="evidence" value="ECO:0007669"/>
    <property type="project" value="InterPro"/>
</dbReference>
<feature type="transmembrane region" description="Helical" evidence="7">
    <location>
        <begin position="276"/>
        <end position="298"/>
    </location>
</feature>
<keyword evidence="2" id="KW-0813">Transport</keyword>
<feature type="transmembrane region" description="Helical" evidence="7">
    <location>
        <begin position="67"/>
        <end position="90"/>
    </location>
</feature>
<evidence type="ECO:0000256" key="1">
    <source>
        <dbReference type="ARBA" id="ARBA00004651"/>
    </source>
</evidence>
<dbReference type="RefSeq" id="WP_129420748.1">
    <property type="nucleotide sequence ID" value="NZ_MZMU01000015.1"/>
</dbReference>
<accession>A0A4Q1TQM8</accession>
<dbReference type="Pfam" id="PF05977">
    <property type="entry name" value="MFS_3"/>
    <property type="match status" value="1"/>
</dbReference>
<reference evidence="9 10" key="1">
    <citation type="submission" date="2017-03" db="EMBL/GenBank/DDBJ databases">
        <authorList>
            <person name="Safronova V.I."/>
            <person name="Sazanova A.L."/>
            <person name="Chirak E.R."/>
        </authorList>
    </citation>
    <scope>NUCLEOTIDE SEQUENCE [LARGE SCALE GENOMIC DNA]</scope>
    <source>
        <strain evidence="9 10">Tri-43</strain>
    </source>
</reference>
<comment type="caution">
    <text evidence="9">The sequence shown here is derived from an EMBL/GenBank/DDBJ whole genome shotgun (WGS) entry which is preliminary data.</text>
</comment>
<comment type="subcellular location">
    <subcellularLocation>
        <location evidence="1">Cell membrane</location>
        <topology evidence="1">Multi-pass membrane protein</topology>
    </subcellularLocation>
</comment>
<feature type="transmembrane region" description="Helical" evidence="7">
    <location>
        <begin position="126"/>
        <end position="146"/>
    </location>
</feature>
<evidence type="ECO:0000256" key="7">
    <source>
        <dbReference type="SAM" id="Phobius"/>
    </source>
</evidence>
<dbReference type="SUPFAM" id="SSF103473">
    <property type="entry name" value="MFS general substrate transporter"/>
    <property type="match status" value="1"/>
</dbReference>
<sequence>MSSTWVWNLDPEVIEFFLRIRRSRLVELLTTGDFALYTAANCFSLLGTWMQRIACSLLVWDMTRSPFWLGVLAAADLLPTVLVGPVGGAAADRWDALKLNRLSQLALAAVAGLLTAFVQFDVLTLGLLIAIVGCIIAMGQSARMTIVQELVGRDDVPVAVAINSMNVNLARLIGPALAGVLIVLFDVVWVFMFNTIATLIFVAVLQRIVPNADTPKQPRGKGVFSEIWQGFRFVASDHGTRLMLLLLLAGGALIRAIAEMLPAFAAMLSAVPATGLAALTTSMAFGSVMAGLTMNIYLSTPRLPVQIAVAWLMSACAAAAFIFGNSVWTLAVFAMLMGYLTSVSLIATQTYVQLGTPPVLRGRVLSVHGLIFRASPSLGALVLGLSSDAFGLKLPVFCSAAIMLVVVLLFMPAVLRMRFHPEEISTRH</sequence>
<dbReference type="PANTHER" id="PTHR23513:SF11">
    <property type="entry name" value="STAPHYLOFERRIN A TRANSPORTER"/>
    <property type="match status" value="1"/>
</dbReference>
<dbReference type="AlphaFoldDB" id="A0A4Q1TQM8"/>
<dbReference type="PANTHER" id="PTHR23513">
    <property type="entry name" value="INTEGRAL MEMBRANE EFFLUX PROTEIN-RELATED"/>
    <property type="match status" value="1"/>
</dbReference>
<evidence type="ECO:0000256" key="3">
    <source>
        <dbReference type="ARBA" id="ARBA00022475"/>
    </source>
</evidence>
<keyword evidence="3" id="KW-1003">Cell membrane</keyword>
<feature type="transmembrane region" description="Helical" evidence="7">
    <location>
        <begin position="305"/>
        <end position="324"/>
    </location>
</feature>
<dbReference type="InterPro" id="IPR010290">
    <property type="entry name" value="TM_effector"/>
</dbReference>
<feature type="domain" description="Major facilitator superfamily (MFS) profile" evidence="8">
    <location>
        <begin position="172"/>
        <end position="428"/>
    </location>
</feature>
<evidence type="ECO:0000259" key="8">
    <source>
        <dbReference type="PROSITE" id="PS50850"/>
    </source>
</evidence>
<feature type="transmembrane region" description="Helical" evidence="7">
    <location>
        <begin position="191"/>
        <end position="209"/>
    </location>
</feature>
<evidence type="ECO:0000256" key="4">
    <source>
        <dbReference type="ARBA" id="ARBA00022692"/>
    </source>
</evidence>
<feature type="transmembrane region" description="Helical" evidence="7">
    <location>
        <begin position="25"/>
        <end position="47"/>
    </location>
</feature>
<keyword evidence="6 7" id="KW-0472">Membrane</keyword>
<feature type="transmembrane region" description="Helical" evidence="7">
    <location>
        <begin position="167"/>
        <end position="185"/>
    </location>
</feature>
<dbReference type="PROSITE" id="PS50850">
    <property type="entry name" value="MFS"/>
    <property type="match status" value="1"/>
</dbReference>
<evidence type="ECO:0000256" key="5">
    <source>
        <dbReference type="ARBA" id="ARBA00022989"/>
    </source>
</evidence>
<evidence type="ECO:0000256" key="6">
    <source>
        <dbReference type="ARBA" id="ARBA00023136"/>
    </source>
</evidence>
<dbReference type="EMBL" id="MZMU01000015">
    <property type="protein sequence ID" value="RXT21054.1"/>
    <property type="molecule type" value="Genomic_DNA"/>
</dbReference>
<keyword evidence="5 7" id="KW-1133">Transmembrane helix</keyword>
<dbReference type="GO" id="GO:0005886">
    <property type="term" value="C:plasma membrane"/>
    <property type="evidence" value="ECO:0007669"/>
    <property type="project" value="UniProtKB-SubCell"/>
</dbReference>
<dbReference type="CDD" id="cd06173">
    <property type="entry name" value="MFS_MefA_like"/>
    <property type="match status" value="1"/>
</dbReference>
<feature type="transmembrane region" description="Helical" evidence="7">
    <location>
        <begin position="242"/>
        <end position="264"/>
    </location>
</feature>
<evidence type="ECO:0000313" key="10">
    <source>
        <dbReference type="Proteomes" id="UP000290767"/>
    </source>
</evidence>
<organism evidence="9 10">
    <name type="scientific">Rhizobium leguminosarum</name>
    <dbReference type="NCBI Taxonomy" id="384"/>
    <lineage>
        <taxon>Bacteria</taxon>
        <taxon>Pseudomonadati</taxon>
        <taxon>Pseudomonadota</taxon>
        <taxon>Alphaproteobacteria</taxon>
        <taxon>Hyphomicrobiales</taxon>
        <taxon>Rhizobiaceae</taxon>
        <taxon>Rhizobium/Agrobacterium group</taxon>
        <taxon>Rhizobium</taxon>
    </lineage>
</organism>
<evidence type="ECO:0000313" key="9">
    <source>
        <dbReference type="EMBL" id="RXT21054.1"/>
    </source>
</evidence>
<dbReference type="InterPro" id="IPR020846">
    <property type="entry name" value="MFS_dom"/>
</dbReference>
<feature type="transmembrane region" description="Helical" evidence="7">
    <location>
        <begin position="392"/>
        <end position="415"/>
    </location>
</feature>
<proteinExistence type="predicted"/>